<dbReference type="OrthoDB" id="10430927at2759"/>
<reference evidence="1 2" key="1">
    <citation type="submission" date="2018-09" db="EMBL/GenBank/DDBJ databases">
        <title>Genomic investigation of the strawberry pathogen Phytophthora fragariae indicates pathogenicity is determined by transcriptional variation in three key races.</title>
        <authorList>
            <person name="Adams T.M."/>
            <person name="Armitage A.D."/>
            <person name="Sobczyk M.K."/>
            <person name="Bates H.J."/>
            <person name="Dunwell J.M."/>
            <person name="Nellist C.F."/>
            <person name="Harrison R.J."/>
        </authorList>
    </citation>
    <scope>NUCLEOTIDE SEQUENCE [LARGE SCALE GENOMIC DNA]</scope>
    <source>
        <strain evidence="1 2">SCRP324</strain>
    </source>
</reference>
<protein>
    <submittedName>
        <fullName evidence="1">Uncharacterized protein</fullName>
    </submittedName>
</protein>
<organism evidence="1 2">
    <name type="scientific">Phytophthora rubi</name>
    <dbReference type="NCBI Taxonomy" id="129364"/>
    <lineage>
        <taxon>Eukaryota</taxon>
        <taxon>Sar</taxon>
        <taxon>Stramenopiles</taxon>
        <taxon>Oomycota</taxon>
        <taxon>Peronosporomycetes</taxon>
        <taxon>Peronosporales</taxon>
        <taxon>Peronosporaceae</taxon>
        <taxon>Phytophthora</taxon>
    </lineage>
</organism>
<evidence type="ECO:0000313" key="1">
    <source>
        <dbReference type="EMBL" id="KAE8971198.1"/>
    </source>
</evidence>
<gene>
    <name evidence="1" type="ORF">PR002_g26903</name>
</gene>
<sequence>MTTATSSTLAPAPCSLFVAAPRPMSAVPTSYEWVPPAPIAATRQAHGHGLDAGARPFSPFAPMPRPRSAVPPPKFCAYVLWVGAACTNRCAATRQAHGQGLDAGARPFSPFAPMPRPRSAVPPPKFCAYVLWVGAACSNRCAATHQAHDHGLDASATTVRVVRDVVS</sequence>
<evidence type="ECO:0000313" key="2">
    <source>
        <dbReference type="Proteomes" id="UP000435112"/>
    </source>
</evidence>
<dbReference type="AlphaFoldDB" id="A0A6A3HU04"/>
<dbReference type="EMBL" id="QXFU01004020">
    <property type="protein sequence ID" value="KAE8971198.1"/>
    <property type="molecule type" value="Genomic_DNA"/>
</dbReference>
<dbReference type="Proteomes" id="UP000435112">
    <property type="component" value="Unassembled WGS sequence"/>
</dbReference>
<accession>A0A6A3HU04</accession>
<proteinExistence type="predicted"/>
<comment type="caution">
    <text evidence="1">The sequence shown here is derived from an EMBL/GenBank/DDBJ whole genome shotgun (WGS) entry which is preliminary data.</text>
</comment>
<name>A0A6A3HU04_9STRA</name>